<organism evidence="1 2">
    <name type="scientific">Portunus trituberculatus</name>
    <name type="common">Swimming crab</name>
    <name type="synonym">Neptunus trituberculatus</name>
    <dbReference type="NCBI Taxonomy" id="210409"/>
    <lineage>
        <taxon>Eukaryota</taxon>
        <taxon>Metazoa</taxon>
        <taxon>Ecdysozoa</taxon>
        <taxon>Arthropoda</taxon>
        <taxon>Crustacea</taxon>
        <taxon>Multicrustacea</taxon>
        <taxon>Malacostraca</taxon>
        <taxon>Eumalacostraca</taxon>
        <taxon>Eucarida</taxon>
        <taxon>Decapoda</taxon>
        <taxon>Pleocyemata</taxon>
        <taxon>Brachyura</taxon>
        <taxon>Eubrachyura</taxon>
        <taxon>Portunoidea</taxon>
        <taxon>Portunidae</taxon>
        <taxon>Portuninae</taxon>
        <taxon>Portunus</taxon>
    </lineage>
</organism>
<evidence type="ECO:0000313" key="2">
    <source>
        <dbReference type="Proteomes" id="UP000324222"/>
    </source>
</evidence>
<dbReference type="AlphaFoldDB" id="A0A5B7HAF9"/>
<sequence>MFFLALASAYRVSELHGLSAEHSFDEFTIPALLDFVGEDEVTAFFVRFGRSVSIFAELGIVDRPALGCWSQFRIPDELSTLISCLSGFVR</sequence>
<protein>
    <submittedName>
        <fullName evidence="1">Uncharacterized protein</fullName>
    </submittedName>
</protein>
<name>A0A5B7HAF9_PORTR</name>
<dbReference type="Proteomes" id="UP000324222">
    <property type="component" value="Unassembled WGS sequence"/>
</dbReference>
<comment type="caution">
    <text evidence="1">The sequence shown here is derived from an EMBL/GenBank/DDBJ whole genome shotgun (WGS) entry which is preliminary data.</text>
</comment>
<keyword evidence="2" id="KW-1185">Reference proteome</keyword>
<reference evidence="1 2" key="1">
    <citation type="submission" date="2019-05" db="EMBL/GenBank/DDBJ databases">
        <title>Another draft genome of Portunus trituberculatus and its Hox gene families provides insights of decapod evolution.</title>
        <authorList>
            <person name="Jeong J.-H."/>
            <person name="Song I."/>
            <person name="Kim S."/>
            <person name="Choi T."/>
            <person name="Kim D."/>
            <person name="Ryu S."/>
            <person name="Kim W."/>
        </authorList>
    </citation>
    <scope>NUCLEOTIDE SEQUENCE [LARGE SCALE GENOMIC DNA]</scope>
    <source>
        <tissue evidence="1">Muscle</tissue>
    </source>
</reference>
<dbReference type="EMBL" id="VSRR010029853">
    <property type="protein sequence ID" value="MPC69701.1"/>
    <property type="molecule type" value="Genomic_DNA"/>
</dbReference>
<proteinExistence type="predicted"/>
<evidence type="ECO:0000313" key="1">
    <source>
        <dbReference type="EMBL" id="MPC69701.1"/>
    </source>
</evidence>
<gene>
    <name evidence="1" type="ORF">E2C01_063932</name>
</gene>
<accession>A0A5B7HAF9</accession>